<dbReference type="Pfam" id="PF04997">
    <property type="entry name" value="RNA_pol_Rpb1_1"/>
    <property type="match status" value="1"/>
</dbReference>
<dbReference type="GO" id="GO:0005736">
    <property type="term" value="C:RNA polymerase I complex"/>
    <property type="evidence" value="ECO:0007669"/>
    <property type="project" value="TreeGrafter"/>
</dbReference>
<evidence type="ECO:0000256" key="4">
    <source>
        <dbReference type="ARBA" id="ARBA00022679"/>
    </source>
</evidence>
<reference evidence="10 11" key="2">
    <citation type="submission" date="2024-07" db="EMBL/GenBank/DDBJ databases">
        <authorList>
            <person name="Akdeniz Z."/>
        </authorList>
    </citation>
    <scope>NUCLEOTIDE SEQUENCE [LARGE SCALE GENOMIC DNA]</scope>
</reference>
<evidence type="ECO:0000259" key="8">
    <source>
        <dbReference type="Pfam" id="PF04997"/>
    </source>
</evidence>
<evidence type="ECO:0000256" key="1">
    <source>
        <dbReference type="ARBA" id="ARBA00006460"/>
    </source>
</evidence>
<dbReference type="InterPro" id="IPR044893">
    <property type="entry name" value="RNA_pol_Rpb1_clamp_domain"/>
</dbReference>
<keyword evidence="7" id="KW-0472">Membrane</keyword>
<keyword evidence="7" id="KW-0812">Transmembrane</keyword>
<evidence type="ECO:0000256" key="3">
    <source>
        <dbReference type="ARBA" id="ARBA00022478"/>
    </source>
</evidence>
<dbReference type="PANTHER" id="PTHR19376">
    <property type="entry name" value="DNA-DIRECTED RNA POLYMERASE"/>
    <property type="match status" value="1"/>
</dbReference>
<feature type="transmembrane region" description="Helical" evidence="7">
    <location>
        <begin position="121"/>
        <end position="144"/>
    </location>
</feature>
<evidence type="ECO:0000313" key="11">
    <source>
        <dbReference type="Proteomes" id="UP001642409"/>
    </source>
</evidence>
<dbReference type="EMBL" id="CAXDID020000197">
    <property type="protein sequence ID" value="CAL6053540.1"/>
    <property type="molecule type" value="Genomic_DNA"/>
</dbReference>
<dbReference type="GO" id="GO:0003677">
    <property type="term" value="F:DNA binding"/>
    <property type="evidence" value="ECO:0007669"/>
    <property type="project" value="InterPro"/>
</dbReference>
<dbReference type="Proteomes" id="UP001642409">
    <property type="component" value="Unassembled WGS sequence"/>
</dbReference>
<comment type="caution">
    <text evidence="9">The sequence shown here is derived from an EMBL/GenBank/DDBJ whole genome shotgun (WGS) entry which is preliminary data.</text>
</comment>
<dbReference type="SUPFAM" id="SSF64484">
    <property type="entry name" value="beta and beta-prime subunits of DNA dependent RNA-polymerase"/>
    <property type="match status" value="1"/>
</dbReference>
<evidence type="ECO:0000256" key="5">
    <source>
        <dbReference type="ARBA" id="ARBA00022695"/>
    </source>
</evidence>
<dbReference type="GO" id="GO:0003899">
    <property type="term" value="F:DNA-directed RNA polymerase activity"/>
    <property type="evidence" value="ECO:0007669"/>
    <property type="project" value="UniProtKB-EC"/>
</dbReference>
<evidence type="ECO:0000313" key="9">
    <source>
        <dbReference type="EMBL" id="CAI9939674.1"/>
    </source>
</evidence>
<evidence type="ECO:0000256" key="7">
    <source>
        <dbReference type="SAM" id="Phobius"/>
    </source>
</evidence>
<dbReference type="EMBL" id="CATOUU010000667">
    <property type="protein sequence ID" value="CAI9939674.1"/>
    <property type="molecule type" value="Genomic_DNA"/>
</dbReference>
<keyword evidence="7" id="KW-1133">Transmembrane helix</keyword>
<dbReference type="Gene3D" id="4.10.860.120">
    <property type="entry name" value="RNA polymerase II, clamp domain"/>
    <property type="match status" value="1"/>
</dbReference>
<keyword evidence="6" id="KW-0804">Transcription</keyword>
<dbReference type="EC" id="2.7.7.6" evidence="2"/>
<dbReference type="PANTHER" id="PTHR19376:SF11">
    <property type="entry name" value="DNA-DIRECTED RNA POLYMERASE I SUBUNIT RPA1"/>
    <property type="match status" value="1"/>
</dbReference>
<accession>A0AA86PHQ4</accession>
<keyword evidence="5" id="KW-0548">Nucleotidyltransferase</keyword>
<gene>
    <name evidence="9" type="ORF">HINF_LOCUS27319</name>
    <name evidence="10" type="ORF">HINF_LOCUS45401</name>
</gene>
<feature type="domain" description="RNA polymerase Rpb1" evidence="8">
    <location>
        <begin position="9"/>
        <end position="104"/>
    </location>
</feature>
<organism evidence="9">
    <name type="scientific">Hexamita inflata</name>
    <dbReference type="NCBI Taxonomy" id="28002"/>
    <lineage>
        <taxon>Eukaryota</taxon>
        <taxon>Metamonada</taxon>
        <taxon>Diplomonadida</taxon>
        <taxon>Hexamitidae</taxon>
        <taxon>Hexamitinae</taxon>
        <taxon>Hexamita</taxon>
    </lineage>
</organism>
<dbReference type="GO" id="GO:0006351">
    <property type="term" value="P:DNA-templated transcription"/>
    <property type="evidence" value="ECO:0007669"/>
    <property type="project" value="InterPro"/>
</dbReference>
<evidence type="ECO:0000313" key="10">
    <source>
        <dbReference type="EMBL" id="CAL6053540.1"/>
    </source>
</evidence>
<proteinExistence type="inferred from homology"/>
<keyword evidence="11" id="KW-1185">Reference proteome</keyword>
<dbReference type="AlphaFoldDB" id="A0AA86PHQ4"/>
<comment type="similarity">
    <text evidence="1">Belongs to the RNA polymerase beta' chain family.</text>
</comment>
<sequence length="184" mass="21720">MRTSRLVLNDVAQIQLSMLSDAQIEKLSVCEINQLEIKDPIGNNLEHGLYDERLGPSDKFSKCKSCGLSWQQCVGHIGHIQLAMPAYNPIMFPLLIKLFNRYCGRQANFDFKKYQLFQNYFLYQFQLYINSMFSSVSFLFYYFFQPFGHRVNQMIDDIQRDLLQRPLYFFIQQVICGTFFRGNV</sequence>
<dbReference type="InterPro" id="IPR045867">
    <property type="entry name" value="DNA-dir_RpoC_beta_prime"/>
</dbReference>
<reference evidence="9" key="1">
    <citation type="submission" date="2023-06" db="EMBL/GenBank/DDBJ databases">
        <authorList>
            <person name="Kurt Z."/>
        </authorList>
    </citation>
    <scope>NUCLEOTIDE SEQUENCE</scope>
</reference>
<dbReference type="InterPro" id="IPR007080">
    <property type="entry name" value="RNA_pol_Rpb1_1"/>
</dbReference>
<evidence type="ECO:0000256" key="6">
    <source>
        <dbReference type="ARBA" id="ARBA00023163"/>
    </source>
</evidence>
<evidence type="ECO:0000256" key="2">
    <source>
        <dbReference type="ARBA" id="ARBA00012418"/>
    </source>
</evidence>
<name>A0AA86PHQ4_9EUKA</name>
<keyword evidence="4" id="KW-0808">Transferase</keyword>
<protein>
    <recommendedName>
        <fullName evidence="2">DNA-directed RNA polymerase</fullName>
        <ecNumber evidence="2">2.7.7.6</ecNumber>
    </recommendedName>
</protein>
<keyword evidence="3 9" id="KW-0240">DNA-directed RNA polymerase</keyword>